<dbReference type="Proteomes" id="UP000836788">
    <property type="component" value="Chromosome 12"/>
</dbReference>
<accession>A0A8J9SRA2</accession>
<dbReference type="GO" id="GO:0071709">
    <property type="term" value="P:membrane assembly"/>
    <property type="evidence" value="ECO:0007669"/>
    <property type="project" value="TreeGrafter"/>
</dbReference>
<evidence type="ECO:0000256" key="1">
    <source>
        <dbReference type="ARBA" id="ARBA00004141"/>
    </source>
</evidence>
<dbReference type="GO" id="GO:0055091">
    <property type="term" value="P:phospholipid homeostasis"/>
    <property type="evidence" value="ECO:0007669"/>
    <property type="project" value="TreeGrafter"/>
</dbReference>
<organism evidence="7">
    <name type="scientific">Phaeodactylum tricornutum</name>
    <name type="common">Diatom</name>
    <dbReference type="NCBI Taxonomy" id="2850"/>
    <lineage>
        <taxon>Eukaryota</taxon>
        <taxon>Sar</taxon>
        <taxon>Stramenopiles</taxon>
        <taxon>Ochrophyta</taxon>
        <taxon>Bacillariophyta</taxon>
        <taxon>Bacillariophyceae</taxon>
        <taxon>Bacillariophycidae</taxon>
        <taxon>Naviculales</taxon>
        <taxon>Phaeodactylaceae</taxon>
        <taxon>Phaeodactylum</taxon>
    </lineage>
</organism>
<feature type="transmembrane region" description="Helical" evidence="5">
    <location>
        <begin position="131"/>
        <end position="148"/>
    </location>
</feature>
<dbReference type="EMBL" id="OU594953">
    <property type="protein sequence ID" value="CAG9279675.1"/>
    <property type="molecule type" value="Genomic_DNA"/>
</dbReference>
<protein>
    <recommendedName>
        <fullName evidence="6">TLC domain-containing protein</fullName>
    </recommendedName>
</protein>
<dbReference type="GO" id="GO:0007009">
    <property type="term" value="P:plasma membrane organization"/>
    <property type="evidence" value="ECO:0007669"/>
    <property type="project" value="TreeGrafter"/>
</dbReference>
<evidence type="ECO:0000256" key="3">
    <source>
        <dbReference type="ARBA" id="ARBA00022989"/>
    </source>
</evidence>
<dbReference type="OMA" id="HICADMI"/>
<dbReference type="GO" id="GO:0097035">
    <property type="term" value="P:regulation of membrane lipid distribution"/>
    <property type="evidence" value="ECO:0007669"/>
    <property type="project" value="TreeGrafter"/>
</dbReference>
<evidence type="ECO:0000259" key="6">
    <source>
        <dbReference type="Pfam" id="PF03798"/>
    </source>
</evidence>
<feature type="transmembrane region" description="Helical" evidence="5">
    <location>
        <begin position="160"/>
        <end position="177"/>
    </location>
</feature>
<evidence type="ECO:0000313" key="7">
    <source>
        <dbReference type="EMBL" id="CAG9279675.1"/>
    </source>
</evidence>
<evidence type="ECO:0000256" key="4">
    <source>
        <dbReference type="ARBA" id="ARBA00023136"/>
    </source>
</evidence>
<dbReference type="InterPro" id="IPR006634">
    <property type="entry name" value="TLC-dom"/>
</dbReference>
<sequence>MCKSDATTITRKPLQFLFSLDSFSSKDGYPPSYMSFALTCALVVGFLVGTELIAREILFSFKESHPLLAVEVNRLILARHIGVDTLSCGICAWLGWNARHLCSGIFSAVRGDTSHVPVAAFDARMFTYHPAGFRISLFFFAYQIKNLYDTIAWNDGPEFIFHHIFSLITAWGALYPSSGHIYTIFFFGLSEISTAVLCLLANFDDIHGVPGLGEAFPIIKVAVGAAFVVLFILCRCILWPIFSYYFCRDVLTALRATPNDPRTNARRGWLKFFLVALSGLSVLQVAWLGQIFVIAQEELGKAGFL</sequence>
<gene>
    <name evidence="7" type="ORF">PTTT1_LOCUS10839</name>
</gene>
<feature type="transmembrane region" description="Helical" evidence="5">
    <location>
        <begin position="268"/>
        <end position="295"/>
    </location>
</feature>
<comment type="subcellular location">
    <subcellularLocation>
        <location evidence="1">Membrane</location>
        <topology evidence="1">Multi-pass membrane protein</topology>
    </subcellularLocation>
</comment>
<evidence type="ECO:0000256" key="5">
    <source>
        <dbReference type="SAM" id="Phobius"/>
    </source>
</evidence>
<dbReference type="InterPro" id="IPR050846">
    <property type="entry name" value="TLCD"/>
</dbReference>
<feature type="transmembrane region" description="Helical" evidence="5">
    <location>
        <begin position="184"/>
        <end position="203"/>
    </location>
</feature>
<reference evidence="7" key="1">
    <citation type="submission" date="2022-02" db="EMBL/GenBank/DDBJ databases">
        <authorList>
            <person name="Giguere J D."/>
        </authorList>
    </citation>
    <scope>NUCLEOTIDE SEQUENCE</scope>
    <source>
        <strain evidence="7">CCAP 1055/1</strain>
    </source>
</reference>
<keyword evidence="2 5" id="KW-0812">Transmembrane</keyword>
<dbReference type="PANTHER" id="PTHR13439">
    <property type="entry name" value="CT120 PROTEIN"/>
    <property type="match status" value="1"/>
</dbReference>
<dbReference type="AlphaFoldDB" id="A0A8J9SRA2"/>
<dbReference type="PANTHER" id="PTHR13439:SF4">
    <property type="entry name" value="TLC DOMAIN-CONTAINING PROTEIN"/>
    <property type="match status" value="1"/>
</dbReference>
<evidence type="ECO:0000256" key="2">
    <source>
        <dbReference type="ARBA" id="ARBA00022692"/>
    </source>
</evidence>
<feature type="transmembrane region" description="Helical" evidence="5">
    <location>
        <begin position="223"/>
        <end position="247"/>
    </location>
</feature>
<keyword evidence="3 5" id="KW-1133">Transmembrane helix</keyword>
<keyword evidence="4 5" id="KW-0472">Membrane</keyword>
<dbReference type="Pfam" id="PF03798">
    <property type="entry name" value="TRAM_LAG1_CLN8"/>
    <property type="match status" value="1"/>
</dbReference>
<feature type="transmembrane region" description="Helical" evidence="5">
    <location>
        <begin position="33"/>
        <end position="54"/>
    </location>
</feature>
<proteinExistence type="predicted"/>
<name>A0A8J9SRA2_PHATR</name>
<dbReference type="GO" id="GO:0005886">
    <property type="term" value="C:plasma membrane"/>
    <property type="evidence" value="ECO:0007669"/>
    <property type="project" value="TreeGrafter"/>
</dbReference>
<feature type="domain" description="TLC" evidence="6">
    <location>
        <begin position="123"/>
        <end position="292"/>
    </location>
</feature>